<organism evidence="2 3">
    <name type="scientific">Diadromus pulchellus ascovirus 4a</name>
    <dbReference type="NCBI Taxonomy" id="158683"/>
    <lineage>
        <taxon>Viruses</taxon>
        <taxon>Varidnaviria</taxon>
        <taxon>Bamfordvirae</taxon>
        <taxon>Nucleocytoviricota</taxon>
        <taxon>Megaviricetes</taxon>
        <taxon>Pimascovirales</taxon>
        <taxon>Pimascovirales incertae sedis</taxon>
        <taxon>Ascoviridae</taxon>
        <taxon>Toursvirus</taxon>
        <taxon>Toursvirus dptv1a</taxon>
    </lineage>
</organism>
<dbReference type="RefSeq" id="YP_009640053.1">
    <property type="nucleotide sequence ID" value="NC_011335.1"/>
</dbReference>
<feature type="transmembrane region" description="Helical" evidence="1">
    <location>
        <begin position="261"/>
        <end position="280"/>
    </location>
</feature>
<name>F2NYZ4_9VIRU</name>
<keyword evidence="1" id="KW-0472">Membrane</keyword>
<reference evidence="2 3" key="1">
    <citation type="journal article" date="2009" name="PLoS ONE">
        <title>Symbiotic virus at the evolutionary intersection of three types of large DNA viruses; iridoviruses, ascoviruses, and ichnoviruses.</title>
        <authorList>
            <person name="Bigot Y."/>
            <person name="Renault S."/>
            <person name="Nicolas J."/>
            <person name="Moundras C."/>
            <person name="Demattei M.V."/>
            <person name="Samain S."/>
            <person name="Bideshi D.K."/>
            <person name="Federici B.A."/>
        </authorList>
    </citation>
    <scope>NUCLEOTIDE SEQUENCE [LARGE SCALE GENOMIC DNA]</scope>
</reference>
<dbReference type="Proteomes" id="UP000203898">
    <property type="component" value="Segment"/>
</dbReference>
<proteinExistence type="predicted"/>
<keyword evidence="3" id="KW-1185">Reference proteome</keyword>
<protein>
    <submittedName>
        <fullName evidence="2">Complete DpAV4 genome</fullName>
    </submittedName>
</protein>
<sequence length="281" mass="31584">MSTNLIKTKKIPLTDFSSFDKGYQPPCSYMSNSNNRKNCTETTPDFVCLNPAVARETDGDTVGCVIDRDLLDRPQHLEEFVKVFGNSGPAFDQIAERVCALTTTDNCPIDPNTDERLEKCMVLRQESASGRYCREWAANNKQSADMMKTEWCRRNENLYAIDCKCINRAFDKSYVDIKKYFPYNDTCWYVPCIKNGGYMNVDHDEKCDNINVCQIVTTITDANRVNIDNLKNYINCSQFPSAPSPAPAPPPVSPPSAPTNTALYVAIAIGALMILFLAMMR</sequence>
<dbReference type="KEGG" id="vg:26683610"/>
<dbReference type="OrthoDB" id="4843at10239"/>
<evidence type="ECO:0000256" key="1">
    <source>
        <dbReference type="SAM" id="Phobius"/>
    </source>
</evidence>
<dbReference type="GeneID" id="26683610"/>
<accession>F2NYZ4</accession>
<keyword evidence="1" id="KW-1133">Transmembrane helix</keyword>
<evidence type="ECO:0000313" key="3">
    <source>
        <dbReference type="Proteomes" id="UP000203898"/>
    </source>
</evidence>
<keyword evidence="1" id="KW-0812">Transmembrane</keyword>
<dbReference type="EMBL" id="CU469068">
    <property type="protein sequence ID" value="CCA61422.1"/>
    <property type="molecule type" value="Genomic_DNA"/>
</dbReference>
<evidence type="ECO:0000313" key="2">
    <source>
        <dbReference type="EMBL" id="CCA61422.1"/>
    </source>
</evidence>